<dbReference type="Proteomes" id="UP001596312">
    <property type="component" value="Unassembled WGS sequence"/>
</dbReference>
<accession>A0ABD5V2E0</accession>
<protein>
    <recommendedName>
        <fullName evidence="3">TraB family protein</fullName>
    </recommendedName>
</protein>
<evidence type="ECO:0000313" key="1">
    <source>
        <dbReference type="EMBL" id="MFC6904239.1"/>
    </source>
</evidence>
<reference evidence="1 2" key="1">
    <citation type="journal article" date="2019" name="Int. J. Syst. Evol. Microbiol.">
        <title>The Global Catalogue of Microorganisms (GCM) 10K type strain sequencing project: providing services to taxonomists for standard genome sequencing and annotation.</title>
        <authorList>
            <consortium name="The Broad Institute Genomics Platform"/>
            <consortium name="The Broad Institute Genome Sequencing Center for Infectious Disease"/>
            <person name="Wu L."/>
            <person name="Ma J."/>
        </authorList>
    </citation>
    <scope>NUCLEOTIDE SEQUENCE [LARGE SCALE GENOMIC DNA]</scope>
    <source>
        <strain evidence="1 2">CGMCC 1.3240</strain>
    </source>
</reference>
<name>A0ABD5V2E0_9EURY</name>
<dbReference type="AlphaFoldDB" id="A0ABD5V2E0"/>
<evidence type="ECO:0000313" key="2">
    <source>
        <dbReference type="Proteomes" id="UP001596312"/>
    </source>
</evidence>
<sequence length="228" mass="24852">MSTTNAPSTLGPNPDYVRRLPDLTLVGVVHDHPASVERVESTLRQTAPETVALELPPLAIPLYRSYARRDGSRGAGGEMSAAIRASDAPVVGVDGPSRRFRHTFRRYVDREGLDDETRERLSESVRIAGDRALRCRLAATRLGRRSGLEGDRPFTYDRDLDGDPEELAADERSHVATARAATAFSPPHVAHRDAIREECMAEALGELPGQTVAVVGIDHLEGLVSLLE</sequence>
<evidence type="ECO:0008006" key="3">
    <source>
        <dbReference type="Google" id="ProtNLM"/>
    </source>
</evidence>
<organism evidence="1 2">
    <name type="scientific">Halalkalicoccus tibetensis</name>
    <dbReference type="NCBI Taxonomy" id="175632"/>
    <lineage>
        <taxon>Archaea</taxon>
        <taxon>Methanobacteriati</taxon>
        <taxon>Methanobacteriota</taxon>
        <taxon>Stenosarchaea group</taxon>
        <taxon>Halobacteria</taxon>
        <taxon>Halobacteriales</taxon>
        <taxon>Halococcaceae</taxon>
        <taxon>Halalkalicoccus</taxon>
    </lineage>
</organism>
<dbReference type="RefSeq" id="WP_340602747.1">
    <property type="nucleotide sequence ID" value="NZ_JBBMXV010000001.1"/>
</dbReference>
<keyword evidence="2" id="KW-1185">Reference proteome</keyword>
<comment type="caution">
    <text evidence="1">The sequence shown here is derived from an EMBL/GenBank/DDBJ whole genome shotgun (WGS) entry which is preliminary data.</text>
</comment>
<proteinExistence type="predicted"/>
<dbReference type="EMBL" id="JBHSXQ010000001">
    <property type="protein sequence ID" value="MFC6904239.1"/>
    <property type="molecule type" value="Genomic_DNA"/>
</dbReference>
<gene>
    <name evidence="1" type="ORF">ACFQGH_03395</name>
</gene>